<evidence type="ECO:0000256" key="1">
    <source>
        <dbReference type="ARBA" id="ARBA00000632"/>
    </source>
</evidence>
<dbReference type="PANTHER" id="PTHR11407:SF63">
    <property type="entry name" value="LYSOZYME C"/>
    <property type="match status" value="1"/>
</dbReference>
<dbReference type="SMART" id="SM00263">
    <property type="entry name" value="LYZ1"/>
    <property type="match status" value="1"/>
</dbReference>
<gene>
    <name evidence="10" type="primary">lysozyme_c-2</name>
</gene>
<dbReference type="FunFam" id="1.10.530.10:FF:000001">
    <property type="entry name" value="Lysozyme C"/>
    <property type="match status" value="1"/>
</dbReference>
<evidence type="ECO:0000256" key="6">
    <source>
        <dbReference type="ARBA" id="ARBA00023295"/>
    </source>
</evidence>
<dbReference type="SUPFAM" id="SSF53955">
    <property type="entry name" value="Lysozyme-like"/>
    <property type="match status" value="1"/>
</dbReference>
<sequence length="227" mass="24947">MLLLLTLLTWADAKTFEPCELARELLHKGASKEEVPTWVCIAKHESNFNTSAVGTLNGDGSADHGIFQISDRYWCSPQGWACNIPCDLLEDDDISDDWKCAKRIFRQHKVLSGNGFNAWAVYSSRCSGDTSQYVSGCFDTPDSDTKNTASSTSTSSTTTTSTSSTTTTSTSTTTTASTSPSYEEEPERTAESYSAREGNLAEKAQVSDLVMMLKKGKFRKLWKPWKG</sequence>
<keyword evidence="4" id="KW-0929">Antimicrobial</keyword>
<feature type="region of interest" description="Disordered" evidence="8">
    <location>
        <begin position="141"/>
        <end position="200"/>
    </location>
</feature>
<proteinExistence type="evidence at transcript level"/>
<dbReference type="InterPro" id="IPR019799">
    <property type="entry name" value="Glyco_hydro_22_CS"/>
</dbReference>
<dbReference type="PROSITE" id="PS00128">
    <property type="entry name" value="GLYCOSYL_HYDROL_F22_1"/>
    <property type="match status" value="1"/>
</dbReference>
<comment type="catalytic activity">
    <reaction evidence="1">
        <text>Hydrolysis of (1-&gt;4)-beta-linkages between N-acetylmuramic acid and N-acetyl-D-glucosamine residues in a peptidoglycan and between N-acetyl-D-glucosamine residues in chitodextrins.</text>
        <dbReference type="EC" id="3.2.1.17"/>
    </reaction>
</comment>
<keyword evidence="4" id="KW-0081">Bacteriolytic enzyme</keyword>
<reference evidence="10" key="1">
    <citation type="journal article" date="2019" name="Proc. R. Soc. B">
        <title>Functional crosstalk across IMD and Toll pathways: insight into the evolution of incomplete immune cascades.</title>
        <authorList>
            <person name="Nishide Y."/>
            <person name="Kageyama D."/>
            <person name="Yokoi K."/>
            <person name="Jouraku A."/>
            <person name="Tanaka H."/>
            <person name="Futahashi R."/>
            <person name="Fukatsu T."/>
        </authorList>
    </citation>
    <scope>NUCLEOTIDE SEQUENCE</scope>
</reference>
<dbReference type="CDD" id="cd16899">
    <property type="entry name" value="LYZ_C_invert"/>
    <property type="match status" value="1"/>
</dbReference>
<dbReference type="GO" id="GO:0042742">
    <property type="term" value="P:defense response to bacterium"/>
    <property type="evidence" value="ECO:0007669"/>
    <property type="project" value="UniProtKB-KW"/>
</dbReference>
<evidence type="ECO:0000313" key="10">
    <source>
        <dbReference type="EMBL" id="BBE08150.1"/>
    </source>
</evidence>
<comment type="similarity">
    <text evidence="2 7">Belongs to the glycosyl hydrolase 22 family.</text>
</comment>
<dbReference type="PANTHER" id="PTHR11407">
    <property type="entry name" value="LYSOZYME C"/>
    <property type="match status" value="1"/>
</dbReference>
<dbReference type="Pfam" id="PF00062">
    <property type="entry name" value="Lys"/>
    <property type="match status" value="1"/>
</dbReference>
<dbReference type="GO" id="GO:0003796">
    <property type="term" value="F:lysozyme activity"/>
    <property type="evidence" value="ECO:0007669"/>
    <property type="project" value="UniProtKB-EC"/>
</dbReference>
<dbReference type="InterPro" id="IPR023346">
    <property type="entry name" value="Lysozyme-like_dom_sf"/>
</dbReference>
<evidence type="ECO:0000259" key="9">
    <source>
        <dbReference type="PROSITE" id="PS00128"/>
    </source>
</evidence>
<evidence type="ECO:0000256" key="7">
    <source>
        <dbReference type="RuleBase" id="RU004440"/>
    </source>
</evidence>
<dbReference type="EC" id="3.2.1.17" evidence="3"/>
<organism evidence="10">
    <name type="scientific">Plautia stali</name>
    <name type="common">Stink bug</name>
    <dbReference type="NCBI Taxonomy" id="106108"/>
    <lineage>
        <taxon>Eukaryota</taxon>
        <taxon>Metazoa</taxon>
        <taxon>Ecdysozoa</taxon>
        <taxon>Arthropoda</taxon>
        <taxon>Hexapoda</taxon>
        <taxon>Insecta</taxon>
        <taxon>Pterygota</taxon>
        <taxon>Neoptera</taxon>
        <taxon>Paraneoptera</taxon>
        <taxon>Hemiptera</taxon>
        <taxon>Heteroptera</taxon>
        <taxon>Panheteroptera</taxon>
        <taxon>Pentatomomorpha</taxon>
        <taxon>Pentatomoidea</taxon>
        <taxon>Pentatomidae</taxon>
        <taxon>Pentatominae</taxon>
        <taxon>Plautia</taxon>
    </lineage>
</organism>
<keyword evidence="6" id="KW-0378">Hydrolase</keyword>
<feature type="domain" description="Glycosyl hydrolases family 22 (GH22)" evidence="9">
    <location>
        <begin position="82"/>
        <end position="100"/>
    </location>
</feature>
<evidence type="ECO:0000256" key="8">
    <source>
        <dbReference type="SAM" id="MobiDB-lite"/>
    </source>
</evidence>
<accession>A0A499U9P9</accession>
<evidence type="ECO:0000256" key="2">
    <source>
        <dbReference type="ARBA" id="ARBA00010859"/>
    </source>
</evidence>
<name>A0A499U9P9_PLAST</name>
<protein>
    <recommendedName>
        <fullName evidence="3">lysozyme</fullName>
        <ecNumber evidence="3">3.2.1.17</ecNumber>
    </recommendedName>
</protein>
<dbReference type="EMBL" id="LC384141">
    <property type="protein sequence ID" value="BBE08150.1"/>
    <property type="molecule type" value="mRNA"/>
</dbReference>
<dbReference type="GO" id="GO:0031640">
    <property type="term" value="P:killing of cells of another organism"/>
    <property type="evidence" value="ECO:0007669"/>
    <property type="project" value="UniProtKB-KW"/>
</dbReference>
<dbReference type="PROSITE" id="PS51348">
    <property type="entry name" value="GLYCOSYL_HYDROL_F22_2"/>
    <property type="match status" value="1"/>
</dbReference>
<dbReference type="Gene3D" id="1.10.530.10">
    <property type="match status" value="1"/>
</dbReference>
<evidence type="ECO:0000256" key="3">
    <source>
        <dbReference type="ARBA" id="ARBA00012732"/>
    </source>
</evidence>
<dbReference type="PRINTS" id="PR00135">
    <property type="entry name" value="LYZLACT"/>
</dbReference>
<keyword evidence="6" id="KW-0326">Glycosidase</keyword>
<dbReference type="AlphaFoldDB" id="A0A499U9P9"/>
<dbReference type="InterPro" id="IPR001916">
    <property type="entry name" value="Glyco_hydro_22"/>
</dbReference>
<feature type="compositionally biased region" description="Low complexity" evidence="8">
    <location>
        <begin position="148"/>
        <end position="179"/>
    </location>
</feature>
<evidence type="ECO:0000256" key="5">
    <source>
        <dbReference type="ARBA" id="ARBA00023157"/>
    </source>
</evidence>
<keyword evidence="5" id="KW-1015">Disulfide bond</keyword>
<evidence type="ECO:0000256" key="4">
    <source>
        <dbReference type="ARBA" id="ARBA00022638"/>
    </source>
</evidence>